<protein>
    <submittedName>
        <fullName evidence="1">Uncharacterized protein</fullName>
    </submittedName>
</protein>
<dbReference type="AlphaFoldDB" id="A0A2C7AQY8"/>
<gene>
    <name evidence="1" type="ORF">PFR_JS10_200</name>
</gene>
<organism evidence="1">
    <name type="scientific">Propionibacterium freudenreichii</name>
    <dbReference type="NCBI Taxonomy" id="1744"/>
    <lineage>
        <taxon>Bacteria</taxon>
        <taxon>Bacillati</taxon>
        <taxon>Actinomycetota</taxon>
        <taxon>Actinomycetes</taxon>
        <taxon>Propionibacteriales</taxon>
        <taxon>Propionibacteriaceae</taxon>
        <taxon>Propionibacterium</taxon>
    </lineage>
</organism>
<dbReference type="EMBL" id="LT576035">
    <property type="protein sequence ID" value="SBN37843.1"/>
    <property type="molecule type" value="Genomic_DNA"/>
</dbReference>
<proteinExistence type="predicted"/>
<evidence type="ECO:0000313" key="1">
    <source>
        <dbReference type="EMBL" id="SBN37843.1"/>
    </source>
</evidence>
<accession>A0A2C7AQY8</accession>
<reference evidence="1" key="1">
    <citation type="submission" date="2016-05" db="EMBL/GenBank/DDBJ databases">
        <authorList>
            <person name="Lavstsen T."/>
            <person name="Jespersen J.S."/>
        </authorList>
    </citation>
    <scope>NUCLEOTIDE SEQUENCE</scope>
    <source>
        <strain evidence="1">PFRJS10</strain>
    </source>
</reference>
<sequence length="50" mass="5385">MGFLAGRGLAARGMCVASGSSWFVTQWMVVVIRRIETLHLRPDQAGPAAI</sequence>
<name>A0A2C7AQY8_9ACTN</name>